<keyword evidence="1" id="KW-0863">Zinc-finger</keyword>
<evidence type="ECO:0000313" key="4">
    <source>
        <dbReference type="EMBL" id="CAH9071973.1"/>
    </source>
</evidence>
<evidence type="ECO:0000256" key="1">
    <source>
        <dbReference type="PROSITE-ProRule" id="PRU00047"/>
    </source>
</evidence>
<feature type="region of interest" description="Disordered" evidence="2">
    <location>
        <begin position="1"/>
        <end position="26"/>
    </location>
</feature>
<dbReference type="Proteomes" id="UP001152484">
    <property type="component" value="Unassembled WGS sequence"/>
</dbReference>
<proteinExistence type="predicted"/>
<dbReference type="InterPro" id="IPR001878">
    <property type="entry name" value="Znf_CCHC"/>
</dbReference>
<sequence>MVGEGSRTPSRSPVRHGRSPTRRGGREVVMQQRVVHQASNTVIYQTLTATNYFEWALIMKVNMEAQSVWDAVEGGGSFTEDRVALAAILRAVPPEMHSTLAVKATAKEAWDAIKSMCVGDERVREAKAQTLLKEFDVVRMRSGETIDELAMRMNGLANKVRTLGETLKEVKVVKKLLRIVPSKYTQVAIAIEQLLDLKSMSMEELVGRLKTTEDRSDADVNNNDHGGGDRLLLTEDEWLSRYRGRTGKKKSTFDIRKVRCYNCQEYGHFSKDCTAPRKEQAHLTTAIDDDEPALL</sequence>
<dbReference type="GO" id="GO:0008270">
    <property type="term" value="F:zinc ion binding"/>
    <property type="evidence" value="ECO:0007669"/>
    <property type="project" value="UniProtKB-KW"/>
</dbReference>
<name>A0A9P1E1F3_CUSEU</name>
<evidence type="ECO:0000256" key="2">
    <source>
        <dbReference type="SAM" id="MobiDB-lite"/>
    </source>
</evidence>
<dbReference type="PROSITE" id="PS50158">
    <property type="entry name" value="ZF_CCHC"/>
    <property type="match status" value="1"/>
</dbReference>
<dbReference type="Gene3D" id="4.10.60.10">
    <property type="entry name" value="Zinc finger, CCHC-type"/>
    <property type="match status" value="1"/>
</dbReference>
<evidence type="ECO:0000313" key="5">
    <source>
        <dbReference type="Proteomes" id="UP001152484"/>
    </source>
</evidence>
<keyword evidence="5" id="KW-1185">Reference proteome</keyword>
<keyword evidence="1" id="KW-0479">Metal-binding</keyword>
<feature type="compositionally biased region" description="Basic residues" evidence="2">
    <location>
        <begin position="13"/>
        <end position="23"/>
    </location>
</feature>
<dbReference type="EMBL" id="CAMAPE010000008">
    <property type="protein sequence ID" value="CAH9071973.1"/>
    <property type="molecule type" value="Genomic_DNA"/>
</dbReference>
<dbReference type="InterPro" id="IPR036875">
    <property type="entry name" value="Znf_CCHC_sf"/>
</dbReference>
<evidence type="ECO:0000259" key="3">
    <source>
        <dbReference type="PROSITE" id="PS50158"/>
    </source>
</evidence>
<organism evidence="4 5">
    <name type="scientific">Cuscuta europaea</name>
    <name type="common">European dodder</name>
    <dbReference type="NCBI Taxonomy" id="41803"/>
    <lineage>
        <taxon>Eukaryota</taxon>
        <taxon>Viridiplantae</taxon>
        <taxon>Streptophyta</taxon>
        <taxon>Embryophyta</taxon>
        <taxon>Tracheophyta</taxon>
        <taxon>Spermatophyta</taxon>
        <taxon>Magnoliopsida</taxon>
        <taxon>eudicotyledons</taxon>
        <taxon>Gunneridae</taxon>
        <taxon>Pentapetalae</taxon>
        <taxon>asterids</taxon>
        <taxon>lamiids</taxon>
        <taxon>Solanales</taxon>
        <taxon>Convolvulaceae</taxon>
        <taxon>Cuscuteae</taxon>
        <taxon>Cuscuta</taxon>
        <taxon>Cuscuta subgen. Cuscuta</taxon>
    </lineage>
</organism>
<dbReference type="GO" id="GO:0003676">
    <property type="term" value="F:nucleic acid binding"/>
    <property type="evidence" value="ECO:0007669"/>
    <property type="project" value="InterPro"/>
</dbReference>
<dbReference type="OrthoDB" id="1214249at2759"/>
<accession>A0A9P1E1F3</accession>
<dbReference type="PANTHER" id="PTHR35317:SF38">
    <property type="entry name" value="RNA-DIRECTED DNA POLYMERASE"/>
    <property type="match status" value="1"/>
</dbReference>
<keyword evidence="1" id="KW-0862">Zinc</keyword>
<dbReference type="PANTHER" id="PTHR35317">
    <property type="entry name" value="OS04G0629600 PROTEIN"/>
    <property type="match status" value="1"/>
</dbReference>
<comment type="caution">
    <text evidence="4">The sequence shown here is derived from an EMBL/GenBank/DDBJ whole genome shotgun (WGS) entry which is preliminary data.</text>
</comment>
<dbReference type="SUPFAM" id="SSF57756">
    <property type="entry name" value="Retrovirus zinc finger-like domains"/>
    <property type="match status" value="1"/>
</dbReference>
<feature type="domain" description="CCHC-type" evidence="3">
    <location>
        <begin position="259"/>
        <end position="273"/>
    </location>
</feature>
<reference evidence="4" key="1">
    <citation type="submission" date="2022-07" db="EMBL/GenBank/DDBJ databases">
        <authorList>
            <person name="Macas J."/>
            <person name="Novak P."/>
            <person name="Neumann P."/>
        </authorList>
    </citation>
    <scope>NUCLEOTIDE SEQUENCE</scope>
</reference>
<gene>
    <name evidence="4" type="ORF">CEURO_LOCUS4138</name>
</gene>
<dbReference type="Pfam" id="PF14223">
    <property type="entry name" value="Retrotran_gag_2"/>
    <property type="match status" value="1"/>
</dbReference>
<dbReference type="Pfam" id="PF00098">
    <property type="entry name" value="zf-CCHC"/>
    <property type="match status" value="1"/>
</dbReference>
<dbReference type="AlphaFoldDB" id="A0A9P1E1F3"/>
<protein>
    <recommendedName>
        <fullName evidence="3">CCHC-type domain-containing protein</fullName>
    </recommendedName>
</protein>
<dbReference type="SMART" id="SM00343">
    <property type="entry name" value="ZnF_C2HC"/>
    <property type="match status" value="1"/>
</dbReference>